<dbReference type="GO" id="GO:0004693">
    <property type="term" value="F:cyclin-dependent protein serine/threonine kinase activity"/>
    <property type="evidence" value="ECO:0007669"/>
    <property type="project" value="UniProtKB-EC"/>
</dbReference>
<dbReference type="GO" id="GO:0005524">
    <property type="term" value="F:ATP binding"/>
    <property type="evidence" value="ECO:0007669"/>
    <property type="project" value="UniProtKB-KW"/>
</dbReference>
<evidence type="ECO:0000256" key="10">
    <source>
        <dbReference type="ARBA" id="ARBA00022777"/>
    </source>
</evidence>
<evidence type="ECO:0000256" key="5">
    <source>
        <dbReference type="ARBA" id="ARBA00022491"/>
    </source>
</evidence>
<dbReference type="GO" id="GO:0008353">
    <property type="term" value="F:RNA polymerase II CTD heptapeptide repeat kinase activity"/>
    <property type="evidence" value="ECO:0007669"/>
    <property type="project" value="UniProtKB-EC"/>
</dbReference>
<comment type="catalytic activity">
    <reaction evidence="19">
        <text>L-seryl-[protein] + ATP = O-phospho-L-seryl-[protein] + ADP + H(+)</text>
        <dbReference type="Rhea" id="RHEA:17989"/>
        <dbReference type="Rhea" id="RHEA-COMP:9863"/>
        <dbReference type="Rhea" id="RHEA-COMP:11604"/>
        <dbReference type="ChEBI" id="CHEBI:15378"/>
        <dbReference type="ChEBI" id="CHEBI:29999"/>
        <dbReference type="ChEBI" id="CHEBI:30616"/>
        <dbReference type="ChEBI" id="CHEBI:83421"/>
        <dbReference type="ChEBI" id="CHEBI:456216"/>
        <dbReference type="EC" id="2.7.11.22"/>
    </reaction>
</comment>
<evidence type="ECO:0000256" key="21">
    <source>
        <dbReference type="SAM" id="MobiDB-lite"/>
    </source>
</evidence>
<dbReference type="InterPro" id="IPR008271">
    <property type="entry name" value="Ser/Thr_kinase_AS"/>
</dbReference>
<evidence type="ECO:0000256" key="11">
    <source>
        <dbReference type="ARBA" id="ARBA00022840"/>
    </source>
</evidence>
<comment type="subcellular location">
    <subcellularLocation>
        <location evidence="1">Nucleus</location>
    </subcellularLocation>
</comment>
<dbReference type="OrthoDB" id="6284126at2759"/>
<evidence type="ECO:0000256" key="13">
    <source>
        <dbReference type="ARBA" id="ARBA00023015"/>
    </source>
</evidence>
<evidence type="ECO:0000256" key="8">
    <source>
        <dbReference type="ARBA" id="ARBA00022723"/>
    </source>
</evidence>
<feature type="compositionally biased region" description="Low complexity" evidence="21">
    <location>
        <begin position="185"/>
        <end position="204"/>
    </location>
</feature>
<evidence type="ECO:0000256" key="14">
    <source>
        <dbReference type="ARBA" id="ARBA00023159"/>
    </source>
</evidence>
<evidence type="ECO:0000256" key="2">
    <source>
        <dbReference type="ARBA" id="ARBA00006485"/>
    </source>
</evidence>
<evidence type="ECO:0000256" key="18">
    <source>
        <dbReference type="ARBA" id="ARBA00047811"/>
    </source>
</evidence>
<comment type="catalytic activity">
    <reaction evidence="18">
        <text>L-threonyl-[protein] + ATP = O-phospho-L-threonyl-[protein] + ADP + H(+)</text>
        <dbReference type="Rhea" id="RHEA:46608"/>
        <dbReference type="Rhea" id="RHEA-COMP:11060"/>
        <dbReference type="Rhea" id="RHEA-COMP:11605"/>
        <dbReference type="ChEBI" id="CHEBI:15378"/>
        <dbReference type="ChEBI" id="CHEBI:30013"/>
        <dbReference type="ChEBI" id="CHEBI:30616"/>
        <dbReference type="ChEBI" id="CHEBI:61977"/>
        <dbReference type="ChEBI" id="CHEBI:456216"/>
        <dbReference type="EC" id="2.7.11.22"/>
    </reaction>
</comment>
<keyword evidence="16" id="KW-0539">Nucleus</keyword>
<dbReference type="Gene3D" id="3.30.200.20">
    <property type="entry name" value="Phosphorylase Kinase, domain 1"/>
    <property type="match status" value="1"/>
</dbReference>
<dbReference type="GO" id="GO:0016592">
    <property type="term" value="C:mediator complex"/>
    <property type="evidence" value="ECO:0007669"/>
    <property type="project" value="TreeGrafter"/>
</dbReference>
<evidence type="ECO:0000256" key="15">
    <source>
        <dbReference type="ARBA" id="ARBA00023163"/>
    </source>
</evidence>
<evidence type="ECO:0000256" key="6">
    <source>
        <dbReference type="ARBA" id="ARBA00022527"/>
    </source>
</evidence>
<keyword evidence="9" id="KW-0547">Nucleotide-binding</keyword>
<keyword evidence="12" id="KW-0460">Magnesium</keyword>
<protein>
    <recommendedName>
        <fullName evidence="17">Cyclin-dependent kinase 8</fullName>
        <ecNumber evidence="4">2.7.11.22</ecNumber>
        <ecNumber evidence="3">2.7.11.23</ecNumber>
    </recommendedName>
</protein>
<keyword evidence="7" id="KW-0808">Transferase</keyword>
<comment type="similarity">
    <text evidence="2">Belongs to the protein kinase superfamily. CMGC Ser/Thr protein kinase family. CDC2/CDKX subfamily.</text>
</comment>
<evidence type="ECO:0000313" key="23">
    <source>
        <dbReference type="EMBL" id="SPO26308.1"/>
    </source>
</evidence>
<dbReference type="PANTHER" id="PTHR24056:SF495">
    <property type="entry name" value="CYCLIN-DEPENDENT KINASE 8-RELATED"/>
    <property type="match status" value="1"/>
</dbReference>
<keyword evidence="13" id="KW-0805">Transcription regulation</keyword>
<dbReference type="SUPFAM" id="SSF56112">
    <property type="entry name" value="Protein kinase-like (PK-like)"/>
    <property type="match status" value="1"/>
</dbReference>
<keyword evidence="15" id="KW-0804">Transcription</keyword>
<feature type="compositionally biased region" description="Polar residues" evidence="21">
    <location>
        <begin position="685"/>
        <end position="698"/>
    </location>
</feature>
<dbReference type="Pfam" id="PF00069">
    <property type="entry name" value="Pkinase"/>
    <property type="match status" value="1"/>
</dbReference>
<dbReference type="EC" id="2.7.11.23" evidence="3"/>
<feature type="region of interest" description="Disordered" evidence="21">
    <location>
        <begin position="159"/>
        <end position="218"/>
    </location>
</feature>
<gene>
    <name evidence="23" type="ORF">UTRI_03897</name>
</gene>
<dbReference type="Proteomes" id="UP000324022">
    <property type="component" value="Unassembled WGS sequence"/>
</dbReference>
<evidence type="ECO:0000256" key="12">
    <source>
        <dbReference type="ARBA" id="ARBA00022842"/>
    </source>
</evidence>
<keyword evidence="8" id="KW-0479">Metal-binding</keyword>
<evidence type="ECO:0000256" key="9">
    <source>
        <dbReference type="ARBA" id="ARBA00022741"/>
    </source>
</evidence>
<dbReference type="Gene3D" id="1.10.510.10">
    <property type="entry name" value="Transferase(Phosphotransferase) domain 1"/>
    <property type="match status" value="1"/>
</dbReference>
<dbReference type="InterPro" id="IPR011009">
    <property type="entry name" value="Kinase-like_dom_sf"/>
</dbReference>
<dbReference type="EC" id="2.7.11.22" evidence="4"/>
<keyword evidence="10 23" id="KW-0418">Kinase</keyword>
<dbReference type="InterPro" id="IPR050108">
    <property type="entry name" value="CDK"/>
</dbReference>
<evidence type="ECO:0000256" key="19">
    <source>
        <dbReference type="ARBA" id="ARBA00048367"/>
    </source>
</evidence>
<proteinExistence type="inferred from homology"/>
<evidence type="ECO:0000256" key="17">
    <source>
        <dbReference type="ARBA" id="ARBA00041823"/>
    </source>
</evidence>
<dbReference type="PROSITE" id="PS00108">
    <property type="entry name" value="PROTEIN_KINASE_ST"/>
    <property type="match status" value="1"/>
</dbReference>
<dbReference type="AlphaFoldDB" id="A0A5C3E754"/>
<dbReference type="PROSITE" id="PS50011">
    <property type="entry name" value="PROTEIN_KINASE_DOM"/>
    <property type="match status" value="1"/>
</dbReference>
<evidence type="ECO:0000256" key="1">
    <source>
        <dbReference type="ARBA" id="ARBA00004123"/>
    </source>
</evidence>
<dbReference type="SMART" id="SM00220">
    <property type="entry name" value="S_TKc"/>
    <property type="match status" value="1"/>
</dbReference>
<organism evidence="23 24">
    <name type="scientific">Ustilago trichophora</name>
    <dbReference type="NCBI Taxonomy" id="86804"/>
    <lineage>
        <taxon>Eukaryota</taxon>
        <taxon>Fungi</taxon>
        <taxon>Dikarya</taxon>
        <taxon>Basidiomycota</taxon>
        <taxon>Ustilaginomycotina</taxon>
        <taxon>Ustilaginomycetes</taxon>
        <taxon>Ustilaginales</taxon>
        <taxon>Ustilaginaceae</taxon>
        <taxon>Ustilago</taxon>
    </lineage>
</organism>
<feature type="region of interest" description="Disordered" evidence="21">
    <location>
        <begin position="685"/>
        <end position="710"/>
    </location>
</feature>
<dbReference type="FunFam" id="1.10.510.10:FF:000408">
    <property type="entry name" value="Serine/threonine-protein kinase SSN3"/>
    <property type="match status" value="1"/>
</dbReference>
<reference evidence="23 24" key="1">
    <citation type="submission" date="2018-03" db="EMBL/GenBank/DDBJ databases">
        <authorList>
            <person name="Guldener U."/>
        </authorList>
    </citation>
    <scope>NUCLEOTIDE SEQUENCE [LARGE SCALE GENOMIC DNA]</scope>
    <source>
        <strain evidence="23 24">NBRC100155</strain>
    </source>
</reference>
<dbReference type="InterPro" id="IPR000719">
    <property type="entry name" value="Prot_kinase_dom"/>
</dbReference>
<evidence type="ECO:0000256" key="20">
    <source>
        <dbReference type="ARBA" id="ARBA00049280"/>
    </source>
</evidence>
<sequence>MHPTTSTTDPIRPQGYLYSDTDDPFAGAFWSQFQDPHDLAARHVPQDSSPAAAMKAYREYRDRVRKPVLATYTILGFLSSGTYGRVYKARLRTPNVGYAGGVGGNSSSNSSGGGGGGSSSGTGGAGGEANGGGAQGTATGMTAKKKGGLLQQHQLLDSPSAASSLHATPKSAMDGGGAHATPSGLATASPSLNASSAASMANTSGRTDTNHSSHLSRKIPDNQIYAIKKFKPDTKETDATIYTGISQSAMREISLNRELSHVNIVTLHQVMLEDKAIYMVFEYAEHDLLQIIHYHSTALRAPIPLAVLKSLLWQLINGVAYLHANWILHRDLKPANILVTSSGVVKIGDLGLARLYSSPLQSLYNGDKVVVTIWYRAPELLLGARHYTTAIDMWSVGCIWGELLALRPMFKGEEAKMDPKTKAAPFQTDQLKRIVEVLGTPNKDRWPAIESMPDYKGWWPHLRLDNYPKTLSRWYSTRNKGEDGFDLFDSLLQYDPEQRLTANQALQHDWFTSQDPKPTANAFISLSKPMGTYPDRRVIQDDMDPKMKSNYLPPIEHHHMQPLHQYNLNSSQPHRLAHLLHQQEQLRHQQMQQQQQQSNIHEVRVGGGGGGSNASSVRGGEISMVMNVGGPSAPPPITIGSGTSGGIFATCAPDTNCSTSTTLQQPIQQANPIITIAPTIGTTISNPSSVKSTQSIGSTSTTADTPTTTTTLLAKSNNLIATATRNQQRKRQRI</sequence>
<comment type="catalytic activity">
    <reaction evidence="20">
        <text>[DNA-directed RNA polymerase] + ATP = phospho-[DNA-directed RNA polymerase] + ADP + H(+)</text>
        <dbReference type="Rhea" id="RHEA:10216"/>
        <dbReference type="Rhea" id="RHEA-COMP:11321"/>
        <dbReference type="Rhea" id="RHEA-COMP:11322"/>
        <dbReference type="ChEBI" id="CHEBI:15378"/>
        <dbReference type="ChEBI" id="CHEBI:30616"/>
        <dbReference type="ChEBI" id="CHEBI:43176"/>
        <dbReference type="ChEBI" id="CHEBI:68546"/>
        <dbReference type="ChEBI" id="CHEBI:456216"/>
        <dbReference type="EC" id="2.7.11.23"/>
    </reaction>
</comment>
<dbReference type="FunFam" id="3.30.200.20:FF:000774">
    <property type="entry name" value="Serine/threonine-protein kinase SSN3"/>
    <property type="match status" value="1"/>
</dbReference>
<accession>A0A5C3E754</accession>
<dbReference type="PANTHER" id="PTHR24056">
    <property type="entry name" value="CELL DIVISION PROTEIN KINASE"/>
    <property type="match status" value="1"/>
</dbReference>
<evidence type="ECO:0000256" key="4">
    <source>
        <dbReference type="ARBA" id="ARBA00012425"/>
    </source>
</evidence>
<evidence type="ECO:0000313" key="24">
    <source>
        <dbReference type="Proteomes" id="UP000324022"/>
    </source>
</evidence>
<feature type="compositionally biased region" description="Low complexity" evidence="21">
    <location>
        <begin position="699"/>
        <end position="710"/>
    </location>
</feature>
<keyword evidence="6" id="KW-0723">Serine/threonine-protein kinase</keyword>
<evidence type="ECO:0000256" key="16">
    <source>
        <dbReference type="ARBA" id="ARBA00023242"/>
    </source>
</evidence>
<evidence type="ECO:0000256" key="3">
    <source>
        <dbReference type="ARBA" id="ARBA00012409"/>
    </source>
</evidence>
<feature type="region of interest" description="Disordered" evidence="21">
    <location>
        <begin position="105"/>
        <end position="141"/>
    </location>
</feature>
<dbReference type="EMBL" id="OOIN01000014">
    <property type="protein sequence ID" value="SPO26308.1"/>
    <property type="molecule type" value="Genomic_DNA"/>
</dbReference>
<keyword evidence="11" id="KW-0067">ATP-binding</keyword>
<name>A0A5C3E754_9BASI</name>
<keyword evidence="24" id="KW-1185">Reference proteome</keyword>
<evidence type="ECO:0000256" key="7">
    <source>
        <dbReference type="ARBA" id="ARBA00022679"/>
    </source>
</evidence>
<dbReference type="GO" id="GO:0046872">
    <property type="term" value="F:metal ion binding"/>
    <property type="evidence" value="ECO:0007669"/>
    <property type="project" value="UniProtKB-KW"/>
</dbReference>
<feature type="domain" description="Protein kinase" evidence="22">
    <location>
        <begin position="72"/>
        <end position="511"/>
    </location>
</feature>
<keyword evidence="14" id="KW-0010">Activator</keyword>
<evidence type="ECO:0000259" key="22">
    <source>
        <dbReference type="PROSITE" id="PS50011"/>
    </source>
</evidence>
<feature type="compositionally biased region" description="Gly residues" evidence="21">
    <location>
        <begin position="111"/>
        <end position="135"/>
    </location>
</feature>
<keyword evidence="5" id="KW-0678">Repressor</keyword>